<gene>
    <name evidence="1" type="ORF">MBMO_EB0-39H12.0093</name>
</gene>
<sequence length="58" mass="6759">MTANKRAITNVLITTLTETSPLMISCNLTINRALEKHMFSQIYDKYCKKDKILYIYTV</sequence>
<organism evidence="1">
    <name type="scientific">uncultured marine bacterium EB0_39H12</name>
    <dbReference type="NCBI Taxonomy" id="415437"/>
    <lineage>
        <taxon>Bacteria</taxon>
        <taxon>environmental samples</taxon>
    </lineage>
</organism>
<dbReference type="AlphaFoldDB" id="A4GI06"/>
<evidence type="ECO:0000313" key="1">
    <source>
        <dbReference type="EMBL" id="ABL97717.1"/>
    </source>
</evidence>
<accession>A4GI06</accession>
<dbReference type="EMBL" id="EF089399">
    <property type="protein sequence ID" value="ABL97717.1"/>
    <property type="molecule type" value="Genomic_DNA"/>
</dbReference>
<proteinExistence type="predicted"/>
<protein>
    <submittedName>
        <fullName evidence="1">Uncharacterized protein</fullName>
    </submittedName>
</protein>
<reference evidence="1" key="1">
    <citation type="journal article" date="2007" name="Environ. Microbiol.">
        <title>Proteorhodopsin photosystem gene clusters exhibit co-evolutionary trends and shared ancestry among diverse marine microbial phyla.</title>
        <authorList>
            <person name="McCarren J."/>
            <person name="Delong E.F."/>
        </authorList>
    </citation>
    <scope>NUCLEOTIDE SEQUENCE</scope>
</reference>
<name>A4GI06_9BACT</name>